<protein>
    <recommendedName>
        <fullName evidence="3">exodeoxyribonuclease III</fullName>
        <ecNumber evidence="3">3.1.11.2</ecNumber>
    </recommendedName>
</protein>
<evidence type="ECO:0000256" key="2">
    <source>
        <dbReference type="ARBA" id="ARBA00007092"/>
    </source>
</evidence>
<evidence type="ECO:0000256" key="7">
    <source>
        <dbReference type="PIRSR" id="PIRSR604808-2"/>
    </source>
</evidence>
<dbReference type="GO" id="GO:0005634">
    <property type="term" value="C:nucleus"/>
    <property type="evidence" value="ECO:0007669"/>
    <property type="project" value="TreeGrafter"/>
</dbReference>
<dbReference type="InterPro" id="IPR036691">
    <property type="entry name" value="Endo/exonu/phosph_ase_sf"/>
</dbReference>
<keyword evidence="5" id="KW-0378">Hydrolase</keyword>
<sequence>MAIKIGSYNARGLRQPSKRRQQFAYLHRHHFDIVFIQETHSTSSDDRFWCNEWGGNILFSHGTSSSRGVAIFFRPGTSFDILKIHCDNSGRFVVADVGYGGSIFTLLSVYGPNLDSPNFYSNVSTCLSNFQCDNMICGGDFNFVFNLDLDKEGGARRTNFNARKDCFTLMEKI</sequence>
<evidence type="ECO:0000256" key="3">
    <source>
        <dbReference type="ARBA" id="ARBA00012115"/>
    </source>
</evidence>
<dbReference type="SUPFAM" id="SSF56219">
    <property type="entry name" value="DNase I-like"/>
    <property type="match status" value="1"/>
</dbReference>
<evidence type="ECO:0000256" key="4">
    <source>
        <dbReference type="ARBA" id="ARBA00022723"/>
    </source>
</evidence>
<evidence type="ECO:0000313" key="9">
    <source>
        <dbReference type="EMBL" id="KAJ8035824.1"/>
    </source>
</evidence>
<dbReference type="GO" id="GO:0003906">
    <property type="term" value="F:DNA-(apurinic or apyrimidinic site) endonuclease activity"/>
    <property type="evidence" value="ECO:0007669"/>
    <property type="project" value="TreeGrafter"/>
</dbReference>
<comment type="caution">
    <text evidence="9">The sequence shown here is derived from an EMBL/GenBank/DDBJ whole genome shotgun (WGS) entry which is preliminary data.</text>
</comment>
<gene>
    <name evidence="9" type="ORF">HOLleu_19619</name>
</gene>
<dbReference type="EC" id="3.1.11.2" evidence="3"/>
<keyword evidence="10" id="KW-1185">Reference proteome</keyword>
<accession>A0A9Q1C0B9</accession>
<reference evidence="9" key="1">
    <citation type="submission" date="2021-10" db="EMBL/GenBank/DDBJ databases">
        <title>Tropical sea cucumber genome reveals ecological adaptation and Cuvierian tubules defense mechanism.</title>
        <authorList>
            <person name="Chen T."/>
        </authorList>
    </citation>
    <scope>NUCLEOTIDE SEQUENCE</scope>
    <source>
        <strain evidence="9">Nanhai2018</strain>
        <tissue evidence="9">Muscle</tissue>
    </source>
</reference>
<dbReference type="Gene3D" id="3.60.10.10">
    <property type="entry name" value="Endonuclease/exonuclease/phosphatase"/>
    <property type="match status" value="1"/>
</dbReference>
<keyword evidence="7" id="KW-0464">Manganese</keyword>
<evidence type="ECO:0000256" key="6">
    <source>
        <dbReference type="ARBA" id="ARBA00022842"/>
    </source>
</evidence>
<evidence type="ECO:0000256" key="1">
    <source>
        <dbReference type="ARBA" id="ARBA00000493"/>
    </source>
</evidence>
<dbReference type="PANTHER" id="PTHR22748:SF26">
    <property type="entry name" value="ENDONUCLEASE_EXONUCLEASE_PHOSPHATASE DOMAIN-CONTAINING PROTEIN"/>
    <property type="match status" value="1"/>
</dbReference>
<feature type="domain" description="Endonuclease/exonuclease/phosphatase" evidence="8">
    <location>
        <begin position="6"/>
        <end position="143"/>
    </location>
</feature>
<comment type="catalytic activity">
    <reaction evidence="1">
        <text>Exonucleolytic cleavage in the 3'- to 5'-direction to yield nucleoside 5'-phosphates.</text>
        <dbReference type="EC" id="3.1.11.2"/>
    </reaction>
</comment>
<keyword evidence="6 7" id="KW-0460">Magnesium</keyword>
<dbReference type="PANTHER" id="PTHR22748">
    <property type="entry name" value="AP ENDONUCLEASE"/>
    <property type="match status" value="1"/>
</dbReference>
<organism evidence="9 10">
    <name type="scientific">Holothuria leucospilota</name>
    <name type="common">Black long sea cucumber</name>
    <name type="synonym">Mertensiothuria leucospilota</name>
    <dbReference type="NCBI Taxonomy" id="206669"/>
    <lineage>
        <taxon>Eukaryota</taxon>
        <taxon>Metazoa</taxon>
        <taxon>Echinodermata</taxon>
        <taxon>Eleutherozoa</taxon>
        <taxon>Echinozoa</taxon>
        <taxon>Holothuroidea</taxon>
        <taxon>Aspidochirotacea</taxon>
        <taxon>Aspidochirotida</taxon>
        <taxon>Holothuriidae</taxon>
        <taxon>Holothuria</taxon>
    </lineage>
</organism>
<comment type="similarity">
    <text evidence="2">Belongs to the DNA repair enzymes AP/ExoA family.</text>
</comment>
<dbReference type="CDD" id="cd09076">
    <property type="entry name" value="L1-EN"/>
    <property type="match status" value="1"/>
</dbReference>
<dbReference type="InterPro" id="IPR005135">
    <property type="entry name" value="Endo/exonuclease/phosphatase"/>
</dbReference>
<evidence type="ECO:0000259" key="8">
    <source>
        <dbReference type="Pfam" id="PF03372"/>
    </source>
</evidence>
<dbReference type="AlphaFoldDB" id="A0A9Q1C0B9"/>
<evidence type="ECO:0000256" key="5">
    <source>
        <dbReference type="ARBA" id="ARBA00022801"/>
    </source>
</evidence>
<keyword evidence="4 7" id="KW-0479">Metal-binding</keyword>
<dbReference type="GO" id="GO:0008311">
    <property type="term" value="F:double-stranded DNA 3'-5' DNA exonuclease activity"/>
    <property type="evidence" value="ECO:0007669"/>
    <property type="project" value="UniProtKB-EC"/>
</dbReference>
<feature type="binding site" evidence="7">
    <location>
        <position position="9"/>
    </location>
    <ligand>
        <name>Mg(2+)</name>
        <dbReference type="ChEBI" id="CHEBI:18420"/>
        <label>1</label>
    </ligand>
</feature>
<feature type="binding site" evidence="7">
    <location>
        <position position="38"/>
    </location>
    <ligand>
        <name>Mg(2+)</name>
        <dbReference type="ChEBI" id="CHEBI:18420"/>
        <label>1</label>
    </ligand>
</feature>
<evidence type="ECO:0000313" key="10">
    <source>
        <dbReference type="Proteomes" id="UP001152320"/>
    </source>
</evidence>
<dbReference type="Pfam" id="PF03372">
    <property type="entry name" value="Exo_endo_phos"/>
    <property type="match status" value="1"/>
</dbReference>
<dbReference type="GO" id="GO:0006284">
    <property type="term" value="P:base-excision repair"/>
    <property type="evidence" value="ECO:0007669"/>
    <property type="project" value="TreeGrafter"/>
</dbReference>
<dbReference type="OrthoDB" id="8961218at2759"/>
<dbReference type="Proteomes" id="UP001152320">
    <property type="component" value="Chromosome 9"/>
</dbReference>
<comment type="cofactor">
    <cofactor evidence="7">
        <name>Mg(2+)</name>
        <dbReference type="ChEBI" id="CHEBI:18420"/>
    </cofactor>
    <cofactor evidence="7">
        <name>Mn(2+)</name>
        <dbReference type="ChEBI" id="CHEBI:29035"/>
    </cofactor>
    <text evidence="7">Probably binds two magnesium or manganese ions per subunit.</text>
</comment>
<dbReference type="GO" id="GO:0008081">
    <property type="term" value="F:phosphoric diester hydrolase activity"/>
    <property type="evidence" value="ECO:0007669"/>
    <property type="project" value="TreeGrafter"/>
</dbReference>
<proteinExistence type="inferred from homology"/>
<dbReference type="InterPro" id="IPR004808">
    <property type="entry name" value="AP_endonuc_1"/>
</dbReference>
<dbReference type="GO" id="GO:0046872">
    <property type="term" value="F:metal ion binding"/>
    <property type="evidence" value="ECO:0007669"/>
    <property type="project" value="UniProtKB-KW"/>
</dbReference>
<dbReference type="EMBL" id="JAIZAY010000009">
    <property type="protein sequence ID" value="KAJ8035824.1"/>
    <property type="molecule type" value="Genomic_DNA"/>
</dbReference>
<name>A0A9Q1C0B9_HOLLE</name>